<accession>A0ACA9SXB3</accession>
<proteinExistence type="predicted"/>
<dbReference type="EMBL" id="CAJVQC010176629">
    <property type="protein sequence ID" value="CAG8851509.1"/>
    <property type="molecule type" value="Genomic_DNA"/>
</dbReference>
<comment type="caution">
    <text evidence="1">The sequence shown here is derived from an EMBL/GenBank/DDBJ whole genome shotgun (WGS) entry which is preliminary data.</text>
</comment>
<gene>
    <name evidence="1" type="ORF">RPERSI_LOCUS36598</name>
</gene>
<evidence type="ECO:0000313" key="2">
    <source>
        <dbReference type="Proteomes" id="UP000789920"/>
    </source>
</evidence>
<organism evidence="1 2">
    <name type="scientific">Racocetra persica</name>
    <dbReference type="NCBI Taxonomy" id="160502"/>
    <lineage>
        <taxon>Eukaryota</taxon>
        <taxon>Fungi</taxon>
        <taxon>Fungi incertae sedis</taxon>
        <taxon>Mucoromycota</taxon>
        <taxon>Glomeromycotina</taxon>
        <taxon>Glomeromycetes</taxon>
        <taxon>Diversisporales</taxon>
        <taxon>Gigasporaceae</taxon>
        <taxon>Racocetra</taxon>
    </lineage>
</organism>
<protein>
    <submittedName>
        <fullName evidence="1">24379_t:CDS:1</fullName>
    </submittedName>
</protein>
<reference evidence="1" key="1">
    <citation type="submission" date="2021-06" db="EMBL/GenBank/DDBJ databases">
        <authorList>
            <person name="Kallberg Y."/>
            <person name="Tangrot J."/>
            <person name="Rosling A."/>
        </authorList>
    </citation>
    <scope>NUCLEOTIDE SEQUENCE</scope>
    <source>
        <strain evidence="1">MA461A</strain>
    </source>
</reference>
<keyword evidence="2" id="KW-1185">Reference proteome</keyword>
<sequence>EITVRVKPGDFVKKGERLTGGKIDLEEYLEIMGREKCQEYIREGVRKVYDHQGIDINEKHIEIFARQMLSKVKIIDSGDSDYL</sequence>
<dbReference type="Proteomes" id="UP000789920">
    <property type="component" value="Unassembled WGS sequence"/>
</dbReference>
<name>A0ACA9SXB3_9GLOM</name>
<feature type="non-terminal residue" evidence="1">
    <location>
        <position position="1"/>
    </location>
</feature>
<evidence type="ECO:0000313" key="1">
    <source>
        <dbReference type="EMBL" id="CAG8851509.1"/>
    </source>
</evidence>
<feature type="non-terminal residue" evidence="1">
    <location>
        <position position="83"/>
    </location>
</feature>